<proteinExistence type="predicted"/>
<comment type="caution">
    <text evidence="1">The sequence shown here is derived from an EMBL/GenBank/DDBJ whole genome shotgun (WGS) entry which is preliminary data.</text>
</comment>
<name>A0A4Y2GWU1_ARAVE</name>
<evidence type="ECO:0000313" key="2">
    <source>
        <dbReference type="Proteomes" id="UP000499080"/>
    </source>
</evidence>
<reference evidence="1 2" key="1">
    <citation type="journal article" date="2019" name="Sci. Rep.">
        <title>Orb-weaving spider Araneus ventricosus genome elucidates the spidroin gene catalogue.</title>
        <authorList>
            <person name="Kono N."/>
            <person name="Nakamura H."/>
            <person name="Ohtoshi R."/>
            <person name="Moran D.A.P."/>
            <person name="Shinohara A."/>
            <person name="Yoshida Y."/>
            <person name="Fujiwara M."/>
            <person name="Mori M."/>
            <person name="Tomita M."/>
            <person name="Arakawa K."/>
        </authorList>
    </citation>
    <scope>NUCLEOTIDE SEQUENCE [LARGE SCALE GENOMIC DNA]</scope>
</reference>
<dbReference type="Proteomes" id="UP000499080">
    <property type="component" value="Unassembled WGS sequence"/>
</dbReference>
<sequence>MQSAVSGEYGISMHHLFLCNAHVRNHEVRNDNDLLIFKEKRQDSDNYDHFVMVKNRLYASEEKTEKIAILFKILNQHGQPYSLTKLPKSHIKDLLRKSMLEEWQTSWKNGDTGRKIYSIMPSVTSPSH</sequence>
<dbReference type="EMBL" id="BGPR01001590">
    <property type="protein sequence ID" value="GBM57381.1"/>
    <property type="molecule type" value="Genomic_DNA"/>
</dbReference>
<evidence type="ECO:0000313" key="1">
    <source>
        <dbReference type="EMBL" id="GBM57381.1"/>
    </source>
</evidence>
<keyword evidence="2" id="KW-1185">Reference proteome</keyword>
<gene>
    <name evidence="1" type="ORF">AVEN_127109_1</name>
</gene>
<protein>
    <submittedName>
        <fullName evidence="1">Uncharacterized protein</fullName>
    </submittedName>
</protein>
<dbReference type="OrthoDB" id="4307211at2759"/>
<dbReference type="AlphaFoldDB" id="A0A4Y2GWU1"/>
<organism evidence="1 2">
    <name type="scientific">Araneus ventricosus</name>
    <name type="common">Orbweaver spider</name>
    <name type="synonym">Epeira ventricosa</name>
    <dbReference type="NCBI Taxonomy" id="182803"/>
    <lineage>
        <taxon>Eukaryota</taxon>
        <taxon>Metazoa</taxon>
        <taxon>Ecdysozoa</taxon>
        <taxon>Arthropoda</taxon>
        <taxon>Chelicerata</taxon>
        <taxon>Arachnida</taxon>
        <taxon>Araneae</taxon>
        <taxon>Araneomorphae</taxon>
        <taxon>Entelegynae</taxon>
        <taxon>Araneoidea</taxon>
        <taxon>Araneidae</taxon>
        <taxon>Araneus</taxon>
    </lineage>
</organism>
<accession>A0A4Y2GWU1</accession>